<dbReference type="InterPro" id="IPR009045">
    <property type="entry name" value="Zn_M74/Hedgehog-like"/>
</dbReference>
<evidence type="ECO:0000256" key="1">
    <source>
        <dbReference type="SAM" id="MobiDB-lite"/>
    </source>
</evidence>
<dbReference type="RefSeq" id="WP_321206752.1">
    <property type="nucleotide sequence ID" value="NZ_CAWNJS010000001.1"/>
</dbReference>
<sequence length="270" mass="29993">MRFFSKLPYLARILIIATIVAFIIVISGTLMMRFSASNPAVQATTAPTTPSVVATQPTSQPTSDLPALPIEALPTNSTPLTVAKTNSVNQKINSNRLAYGHFSYTQADPNQMRYVGSYATGADQRFESLNIEAVQAFMKMTYAAREVGVWIIPVSGFRTIEQQQKLFLQQIKRRGSEKEAAKISAPPGYSEHHTGFALDLTDGKFPKQDITLAFENTDAYRWLTSHAKEFGFELSFPRNNSQGVSFEPWHWRYVGSANATAVFANARSQR</sequence>
<dbReference type="KEGG" id="ttq:NIES37_53810"/>
<dbReference type="Pfam" id="PF02557">
    <property type="entry name" value="VanY"/>
    <property type="match status" value="1"/>
</dbReference>
<dbReference type="GO" id="GO:0008233">
    <property type="term" value="F:peptidase activity"/>
    <property type="evidence" value="ECO:0007669"/>
    <property type="project" value="InterPro"/>
</dbReference>
<gene>
    <name evidence="4" type="ORF">NIES37_53810</name>
</gene>
<protein>
    <submittedName>
        <fullName evidence="4">DacB protein</fullName>
    </submittedName>
</protein>
<dbReference type="PANTHER" id="PTHR34385:SF1">
    <property type="entry name" value="PEPTIDOGLYCAN L-ALANYL-D-GLUTAMATE ENDOPEPTIDASE CWLK"/>
    <property type="match status" value="1"/>
</dbReference>
<feature type="region of interest" description="Disordered" evidence="1">
    <location>
        <begin position="46"/>
        <end position="67"/>
    </location>
</feature>
<evidence type="ECO:0000313" key="5">
    <source>
        <dbReference type="Proteomes" id="UP000218785"/>
    </source>
</evidence>
<proteinExistence type="predicted"/>
<feature type="transmembrane region" description="Helical" evidence="2">
    <location>
        <begin position="9"/>
        <end position="32"/>
    </location>
</feature>
<keyword evidence="2" id="KW-0812">Transmembrane</keyword>
<feature type="compositionally biased region" description="Low complexity" evidence="1">
    <location>
        <begin position="46"/>
        <end position="59"/>
    </location>
</feature>
<dbReference type="InterPro" id="IPR003709">
    <property type="entry name" value="VanY-like_core_dom"/>
</dbReference>
<dbReference type="Gene3D" id="3.30.1380.10">
    <property type="match status" value="1"/>
</dbReference>
<dbReference type="CDD" id="cd14852">
    <property type="entry name" value="LD-carboxypeptidase"/>
    <property type="match status" value="1"/>
</dbReference>
<reference evidence="4 5" key="1">
    <citation type="submission" date="2017-06" db="EMBL/GenBank/DDBJ databases">
        <title>Genome sequencing of cyanobaciteial culture collection at National Institute for Environmental Studies (NIES).</title>
        <authorList>
            <person name="Hirose Y."/>
            <person name="Shimura Y."/>
            <person name="Fujisawa T."/>
            <person name="Nakamura Y."/>
            <person name="Kawachi M."/>
        </authorList>
    </citation>
    <scope>NUCLEOTIDE SEQUENCE [LARGE SCALE GENOMIC DNA]</scope>
    <source>
        <strain evidence="4 5">NIES-37</strain>
    </source>
</reference>
<dbReference type="SUPFAM" id="SSF55166">
    <property type="entry name" value="Hedgehog/DD-peptidase"/>
    <property type="match status" value="1"/>
</dbReference>
<dbReference type="GO" id="GO:0006508">
    <property type="term" value="P:proteolysis"/>
    <property type="evidence" value="ECO:0007669"/>
    <property type="project" value="InterPro"/>
</dbReference>
<evidence type="ECO:0000256" key="2">
    <source>
        <dbReference type="SAM" id="Phobius"/>
    </source>
</evidence>
<dbReference type="PANTHER" id="PTHR34385">
    <property type="entry name" value="D-ALANYL-D-ALANINE CARBOXYPEPTIDASE"/>
    <property type="match status" value="1"/>
</dbReference>
<keyword evidence="5" id="KW-1185">Reference proteome</keyword>
<name>A0A1Z4N6T5_9CYAN</name>
<dbReference type="Proteomes" id="UP000218785">
    <property type="component" value="Chromosome"/>
</dbReference>
<feature type="domain" description="D-alanyl-D-alanine carboxypeptidase-like core" evidence="3">
    <location>
        <begin position="128"/>
        <end position="255"/>
    </location>
</feature>
<accession>A0A1Z4N6T5</accession>
<dbReference type="InterPro" id="IPR052179">
    <property type="entry name" value="DD-CPase-like"/>
</dbReference>
<evidence type="ECO:0000313" key="4">
    <source>
        <dbReference type="EMBL" id="BAZ01382.1"/>
    </source>
</evidence>
<dbReference type="EMBL" id="AP018248">
    <property type="protein sequence ID" value="BAZ01382.1"/>
    <property type="molecule type" value="Genomic_DNA"/>
</dbReference>
<organism evidence="4 5">
    <name type="scientific">Tolypothrix tenuis PCC 7101</name>
    <dbReference type="NCBI Taxonomy" id="231146"/>
    <lineage>
        <taxon>Bacteria</taxon>
        <taxon>Bacillati</taxon>
        <taxon>Cyanobacteriota</taxon>
        <taxon>Cyanophyceae</taxon>
        <taxon>Nostocales</taxon>
        <taxon>Tolypothrichaceae</taxon>
        <taxon>Tolypothrix</taxon>
    </lineage>
</organism>
<keyword evidence="2" id="KW-0472">Membrane</keyword>
<keyword evidence="2" id="KW-1133">Transmembrane helix</keyword>
<dbReference type="InterPro" id="IPR058193">
    <property type="entry name" value="VanY/YodJ_core_dom"/>
</dbReference>
<evidence type="ECO:0000259" key="3">
    <source>
        <dbReference type="Pfam" id="PF02557"/>
    </source>
</evidence>
<dbReference type="AlphaFoldDB" id="A0A1Z4N6T5"/>